<name>A0ABD3KMD9_EUCGL</name>
<dbReference type="PROSITE" id="PS50026">
    <property type="entry name" value="EGF_3"/>
    <property type="match status" value="1"/>
</dbReference>
<dbReference type="SUPFAM" id="SSF57414">
    <property type="entry name" value="Hairpin loop containing domain-like"/>
    <property type="match status" value="1"/>
</dbReference>
<keyword evidence="2 11" id="KW-0808">Transferase</keyword>
<dbReference type="PROSITE" id="PS50011">
    <property type="entry name" value="PROTEIN_KINASE_DOM"/>
    <property type="match status" value="1"/>
</dbReference>
<keyword evidence="7" id="KW-1015">Disulfide bond</keyword>
<evidence type="ECO:0000313" key="20">
    <source>
        <dbReference type="Proteomes" id="UP001634007"/>
    </source>
</evidence>
<evidence type="ECO:0000256" key="10">
    <source>
        <dbReference type="ARBA" id="ARBA00048679"/>
    </source>
</evidence>
<dbReference type="Gene3D" id="2.90.10.10">
    <property type="entry name" value="Bulb-type lectin domain"/>
    <property type="match status" value="1"/>
</dbReference>
<dbReference type="SUPFAM" id="SSF56112">
    <property type="entry name" value="Protein kinase-like (PK-like)"/>
    <property type="match status" value="1"/>
</dbReference>
<sequence length="807" mass="90340">MEILHSPLHFFIFITLLSTATELSRSADTITLSQPVRDNETLVSAGAKFELGFFGAGNSSNRYVGIWFYNIPVKTIVWVANRDDPINGSSGVLQIGTGGNLVIVDGTGRAVWWSTNTANLTSNDVAARLLDSGNLVLIDENNHGSGNFLWQSFDHPFDTLLAGMKLGWDLRIGLNRYLTSWRDLDDPSTGDITYAVELQGLPQKFLRRNASVIERSGPWDGNQFSGVLMNPNAIINPNFVMTAQEVYYTYQLNDDSTITRAVLSPSGTLHRCVWNNSMQWTVIYELPNDSCDEYSKCGPNAMCTIGDARMCSCLTGYTPKSPQEWAMLVWSSGCVKKKPLNCPKGEGFEKLEGVKVPDMLSYWVNKSMSLDECRAKCLKNCTCTAYTQAYIAGKGSGCLLWYGDLIDIRKLIQSSSNQNVFIRVMASDLGNHKWKSWLVVAAVAASLCLAILLLLCFWRRRTKKRLGKISEVQAGSEDNLELPILDLEDITKATNSFSSLNKIGEGGFGPVYKGLTSDGVQIAVKRLSQNSRQGCDEFKNEVLLIARLQHRNLVKLLGCCIDGEERMLVYEYMPNGSLDSLIFGNRGGNSLVWRRRFNIIVGVARGLLYLHRDSRLRIIHRDLKASNVLLDSEMNPKISDFGMARAFRGDQLLEKTKRVAGTYGYMSPQYAIDGIFSTKSDVFSFGVLVLEIISGRRNREFHHHDHNFNLLGHAWKLWLQGKAIELIDRQMEDSFPISEVIRCIQIGLLCVQQSPDQRPTMSSVLLMLDSESASLPQPKQPGFYTERFNDQIEVETSEFTITIVEGR</sequence>
<keyword evidence="4 11" id="KW-0547">Nucleotide-binding</keyword>
<keyword evidence="13" id="KW-0472">Membrane</keyword>
<dbReference type="GO" id="GO:0005524">
    <property type="term" value="F:ATP binding"/>
    <property type="evidence" value="ECO:0007669"/>
    <property type="project" value="UniProtKB-KW"/>
</dbReference>
<keyword evidence="13" id="KW-0812">Transmembrane</keyword>
<dbReference type="PROSITE" id="PS50927">
    <property type="entry name" value="BULB_LECTIN"/>
    <property type="match status" value="1"/>
</dbReference>
<comment type="similarity">
    <text evidence="11">Belongs to the protein kinase superfamily. Ser/Thr protein kinase family.</text>
</comment>
<dbReference type="PROSITE" id="PS50948">
    <property type="entry name" value="PAN"/>
    <property type="match status" value="1"/>
</dbReference>
<dbReference type="InterPro" id="IPR003609">
    <property type="entry name" value="Pan_app"/>
</dbReference>
<dbReference type="FunFam" id="1.10.510.10:FF:000060">
    <property type="entry name" value="G-type lectin S-receptor-like serine/threonine-protein kinase"/>
    <property type="match status" value="1"/>
</dbReference>
<keyword evidence="12" id="KW-0245">EGF-like domain</keyword>
<dbReference type="Proteomes" id="UP001634007">
    <property type="component" value="Unassembled WGS sequence"/>
</dbReference>
<dbReference type="CDD" id="cd14066">
    <property type="entry name" value="STKc_IRAK"/>
    <property type="match status" value="1"/>
</dbReference>
<dbReference type="PANTHER" id="PTHR32444">
    <property type="entry name" value="BULB-TYPE LECTIN DOMAIN-CONTAINING PROTEIN"/>
    <property type="match status" value="1"/>
</dbReference>
<dbReference type="CDD" id="cd01098">
    <property type="entry name" value="PAN_AP_plant"/>
    <property type="match status" value="1"/>
</dbReference>
<comment type="caution">
    <text evidence="12">Lacks conserved residue(s) required for the propagation of feature annotation.</text>
</comment>
<evidence type="ECO:0000256" key="2">
    <source>
        <dbReference type="ARBA" id="ARBA00022679"/>
    </source>
</evidence>
<evidence type="ECO:0000256" key="6">
    <source>
        <dbReference type="ARBA" id="ARBA00022840"/>
    </source>
</evidence>
<evidence type="ECO:0000313" key="19">
    <source>
        <dbReference type="EMBL" id="KAL3740472.1"/>
    </source>
</evidence>
<evidence type="ECO:0000256" key="14">
    <source>
        <dbReference type="SAM" id="SignalP"/>
    </source>
</evidence>
<keyword evidence="5 11" id="KW-0418">Kinase</keyword>
<dbReference type="FunFam" id="2.90.10.10:FF:000001">
    <property type="entry name" value="G-type lectin S-receptor-like serine/threonine-protein kinase"/>
    <property type="match status" value="1"/>
</dbReference>
<evidence type="ECO:0000259" key="17">
    <source>
        <dbReference type="PROSITE" id="PS50927"/>
    </source>
</evidence>
<dbReference type="GO" id="GO:0004674">
    <property type="term" value="F:protein serine/threonine kinase activity"/>
    <property type="evidence" value="ECO:0007669"/>
    <property type="project" value="UniProtKB-KW"/>
</dbReference>
<feature type="domain" description="EGF-like" evidence="16">
    <location>
        <begin position="287"/>
        <end position="323"/>
    </location>
</feature>
<dbReference type="InterPro" id="IPR011009">
    <property type="entry name" value="Kinase-like_dom_sf"/>
</dbReference>
<keyword evidence="6 11" id="KW-0067">ATP-binding</keyword>
<gene>
    <name evidence="19" type="ORF">ACJRO7_021714</name>
</gene>
<evidence type="ECO:0000259" key="15">
    <source>
        <dbReference type="PROSITE" id="PS50011"/>
    </source>
</evidence>
<dbReference type="InterPro" id="IPR024171">
    <property type="entry name" value="SRK-like_kinase"/>
</dbReference>
<evidence type="ECO:0000256" key="5">
    <source>
        <dbReference type="ARBA" id="ARBA00022777"/>
    </source>
</evidence>
<evidence type="ECO:0000256" key="7">
    <source>
        <dbReference type="ARBA" id="ARBA00023157"/>
    </source>
</evidence>
<keyword evidence="8" id="KW-0325">Glycoprotein</keyword>
<dbReference type="InterPro" id="IPR001480">
    <property type="entry name" value="Bulb-type_lectin_dom"/>
</dbReference>
<dbReference type="InterPro" id="IPR000719">
    <property type="entry name" value="Prot_kinase_dom"/>
</dbReference>
<dbReference type="EMBL" id="JBJKBG010000005">
    <property type="protein sequence ID" value="KAL3740472.1"/>
    <property type="molecule type" value="Genomic_DNA"/>
</dbReference>
<dbReference type="Gene3D" id="3.50.4.10">
    <property type="entry name" value="Hepatocyte Growth Factor"/>
    <property type="match status" value="1"/>
</dbReference>
<keyword evidence="3 14" id="KW-0732">Signal</keyword>
<dbReference type="Gene3D" id="1.10.510.10">
    <property type="entry name" value="Transferase(Phosphotransferase) domain 1"/>
    <property type="match status" value="1"/>
</dbReference>
<dbReference type="Gene3D" id="3.30.200.20">
    <property type="entry name" value="Phosphorylase Kinase, domain 1"/>
    <property type="match status" value="1"/>
</dbReference>
<feature type="domain" description="Protein kinase" evidence="15">
    <location>
        <begin position="497"/>
        <end position="783"/>
    </location>
</feature>
<dbReference type="SUPFAM" id="SSF51110">
    <property type="entry name" value="alpha-D-mannose-specific plant lectins"/>
    <property type="match status" value="1"/>
</dbReference>
<accession>A0ABD3KMD9</accession>
<evidence type="ECO:0000256" key="11">
    <source>
        <dbReference type="PIRNR" id="PIRNR000641"/>
    </source>
</evidence>
<keyword evidence="13" id="KW-1133">Transmembrane helix</keyword>
<dbReference type="InterPro" id="IPR000858">
    <property type="entry name" value="S_locus_glycoprot_dom"/>
</dbReference>
<dbReference type="Pfam" id="PF01453">
    <property type="entry name" value="B_lectin"/>
    <property type="match status" value="1"/>
</dbReference>
<reference evidence="19 20" key="1">
    <citation type="submission" date="2024-11" db="EMBL/GenBank/DDBJ databases">
        <title>Chromosome-level genome assembly of Eucalyptus globulus Labill. provides insights into its genome evolution.</title>
        <authorList>
            <person name="Li X."/>
        </authorList>
    </citation>
    <scope>NUCLEOTIDE SEQUENCE [LARGE SCALE GENOMIC DNA]</scope>
    <source>
        <strain evidence="19">CL2024</strain>
        <tissue evidence="19">Fresh tender leaves</tissue>
    </source>
</reference>
<dbReference type="Pfam" id="PF00954">
    <property type="entry name" value="S_locus_glycop"/>
    <property type="match status" value="1"/>
</dbReference>
<comment type="caution">
    <text evidence="19">The sequence shown here is derived from an EMBL/GenBank/DDBJ whole genome shotgun (WGS) entry which is preliminary data.</text>
</comment>
<feature type="signal peptide" evidence="14">
    <location>
        <begin position="1"/>
        <end position="26"/>
    </location>
</feature>
<dbReference type="InterPro" id="IPR001245">
    <property type="entry name" value="Ser-Thr/Tyr_kinase_cat_dom"/>
</dbReference>
<dbReference type="InterPro" id="IPR036426">
    <property type="entry name" value="Bulb-type_lectin_dom_sf"/>
</dbReference>
<evidence type="ECO:0000256" key="3">
    <source>
        <dbReference type="ARBA" id="ARBA00022729"/>
    </source>
</evidence>
<dbReference type="CDD" id="cd00028">
    <property type="entry name" value="B_lectin"/>
    <property type="match status" value="1"/>
</dbReference>
<dbReference type="PROSITE" id="PS00108">
    <property type="entry name" value="PROTEIN_KINASE_ST"/>
    <property type="match status" value="1"/>
</dbReference>
<evidence type="ECO:0000256" key="12">
    <source>
        <dbReference type="PROSITE-ProRule" id="PRU00076"/>
    </source>
</evidence>
<organism evidence="19 20">
    <name type="scientific">Eucalyptus globulus</name>
    <name type="common">Tasmanian blue gum</name>
    <dbReference type="NCBI Taxonomy" id="34317"/>
    <lineage>
        <taxon>Eukaryota</taxon>
        <taxon>Viridiplantae</taxon>
        <taxon>Streptophyta</taxon>
        <taxon>Embryophyta</taxon>
        <taxon>Tracheophyta</taxon>
        <taxon>Spermatophyta</taxon>
        <taxon>Magnoliopsida</taxon>
        <taxon>eudicotyledons</taxon>
        <taxon>Gunneridae</taxon>
        <taxon>Pentapetalae</taxon>
        <taxon>rosids</taxon>
        <taxon>malvids</taxon>
        <taxon>Myrtales</taxon>
        <taxon>Myrtaceae</taxon>
        <taxon>Myrtoideae</taxon>
        <taxon>Eucalypteae</taxon>
        <taxon>Eucalyptus</taxon>
    </lineage>
</organism>
<evidence type="ECO:0000259" key="18">
    <source>
        <dbReference type="PROSITE" id="PS50948"/>
    </source>
</evidence>
<dbReference type="AlphaFoldDB" id="A0ABD3KMD9"/>
<keyword evidence="20" id="KW-1185">Reference proteome</keyword>
<proteinExistence type="inferred from homology"/>
<dbReference type="Pfam" id="PF07714">
    <property type="entry name" value="PK_Tyr_Ser-Thr"/>
    <property type="match status" value="1"/>
</dbReference>
<dbReference type="SMART" id="SM00220">
    <property type="entry name" value="S_TKc"/>
    <property type="match status" value="1"/>
</dbReference>
<feature type="chain" id="PRO_5044881797" description="Receptor-like serine/threonine-protein kinase" evidence="14">
    <location>
        <begin position="27"/>
        <end position="807"/>
    </location>
</feature>
<evidence type="ECO:0000256" key="13">
    <source>
        <dbReference type="SAM" id="Phobius"/>
    </source>
</evidence>
<dbReference type="FunFam" id="3.30.200.20:FF:000195">
    <property type="entry name" value="G-type lectin S-receptor-like serine/threonine-protein kinase"/>
    <property type="match status" value="1"/>
</dbReference>
<dbReference type="InterPro" id="IPR008271">
    <property type="entry name" value="Ser/Thr_kinase_AS"/>
</dbReference>
<feature type="transmembrane region" description="Helical" evidence="13">
    <location>
        <begin position="437"/>
        <end position="458"/>
    </location>
</feature>
<dbReference type="PIRSF" id="PIRSF000641">
    <property type="entry name" value="SRK"/>
    <property type="match status" value="1"/>
</dbReference>
<dbReference type="CDD" id="cd00054">
    <property type="entry name" value="EGF_CA"/>
    <property type="match status" value="1"/>
</dbReference>
<evidence type="ECO:0000256" key="4">
    <source>
        <dbReference type="ARBA" id="ARBA00022741"/>
    </source>
</evidence>
<dbReference type="SMART" id="SM00473">
    <property type="entry name" value="PAN_AP"/>
    <property type="match status" value="1"/>
</dbReference>
<keyword evidence="1 11" id="KW-0723">Serine/threonine-protein kinase</keyword>
<dbReference type="PANTHER" id="PTHR32444:SF234">
    <property type="entry name" value="RECEPTOR-LIKE SERINE_THREONINE-PROTEIN KINASE"/>
    <property type="match status" value="1"/>
</dbReference>
<feature type="domain" description="Bulb-type lectin" evidence="17">
    <location>
        <begin position="27"/>
        <end position="150"/>
    </location>
</feature>
<dbReference type="InterPro" id="IPR000742">
    <property type="entry name" value="EGF"/>
</dbReference>
<protein>
    <recommendedName>
        <fullName evidence="11">Receptor-like serine/threonine-protein kinase</fullName>
        <ecNumber evidence="11">2.7.11.1</ecNumber>
    </recommendedName>
</protein>
<evidence type="ECO:0000256" key="1">
    <source>
        <dbReference type="ARBA" id="ARBA00022527"/>
    </source>
</evidence>
<evidence type="ECO:0000256" key="9">
    <source>
        <dbReference type="ARBA" id="ARBA00047899"/>
    </source>
</evidence>
<comment type="catalytic activity">
    <reaction evidence="10 11">
        <text>L-seryl-[protein] + ATP = O-phospho-L-seryl-[protein] + ADP + H(+)</text>
        <dbReference type="Rhea" id="RHEA:17989"/>
        <dbReference type="Rhea" id="RHEA-COMP:9863"/>
        <dbReference type="Rhea" id="RHEA-COMP:11604"/>
        <dbReference type="ChEBI" id="CHEBI:15378"/>
        <dbReference type="ChEBI" id="CHEBI:29999"/>
        <dbReference type="ChEBI" id="CHEBI:30616"/>
        <dbReference type="ChEBI" id="CHEBI:83421"/>
        <dbReference type="ChEBI" id="CHEBI:456216"/>
        <dbReference type="EC" id="2.7.11.1"/>
    </reaction>
</comment>
<evidence type="ECO:0000259" key="16">
    <source>
        <dbReference type="PROSITE" id="PS50026"/>
    </source>
</evidence>
<comment type="catalytic activity">
    <reaction evidence="9 11">
        <text>L-threonyl-[protein] + ATP = O-phospho-L-threonyl-[protein] + ADP + H(+)</text>
        <dbReference type="Rhea" id="RHEA:46608"/>
        <dbReference type="Rhea" id="RHEA-COMP:11060"/>
        <dbReference type="Rhea" id="RHEA-COMP:11605"/>
        <dbReference type="ChEBI" id="CHEBI:15378"/>
        <dbReference type="ChEBI" id="CHEBI:30013"/>
        <dbReference type="ChEBI" id="CHEBI:30616"/>
        <dbReference type="ChEBI" id="CHEBI:61977"/>
        <dbReference type="ChEBI" id="CHEBI:456216"/>
        <dbReference type="EC" id="2.7.11.1"/>
    </reaction>
</comment>
<dbReference type="Pfam" id="PF08276">
    <property type="entry name" value="PAN_2"/>
    <property type="match status" value="1"/>
</dbReference>
<dbReference type="EC" id="2.7.11.1" evidence="11"/>
<feature type="domain" description="Apple" evidence="18">
    <location>
        <begin position="342"/>
        <end position="425"/>
    </location>
</feature>
<dbReference type="SMART" id="SM00108">
    <property type="entry name" value="B_lectin"/>
    <property type="match status" value="1"/>
</dbReference>
<evidence type="ECO:0000256" key="8">
    <source>
        <dbReference type="ARBA" id="ARBA00023180"/>
    </source>
</evidence>